<gene>
    <name evidence="1" type="ORF">G9U52_26335</name>
</gene>
<dbReference type="RefSeq" id="WP_166153631.1">
    <property type="nucleotide sequence ID" value="NZ_JAAOIW010000011.1"/>
</dbReference>
<proteinExistence type="predicted"/>
<reference evidence="1" key="1">
    <citation type="submission" date="2020-03" db="EMBL/GenBank/DDBJ databases">
        <title>Draft sequencing of Paenibacilllus sp. S3N08.</title>
        <authorList>
            <person name="Kim D.-U."/>
        </authorList>
    </citation>
    <scope>NUCLEOTIDE SEQUENCE</scope>
    <source>
        <strain evidence="1">S3N08</strain>
    </source>
</reference>
<name>A0ABX0JDK3_9BACL</name>
<dbReference type="EMBL" id="JAAOIW010000011">
    <property type="protein sequence ID" value="NHN33334.1"/>
    <property type="molecule type" value="Genomic_DNA"/>
</dbReference>
<accession>A0ABX0JDK3</accession>
<evidence type="ECO:0000313" key="1">
    <source>
        <dbReference type="EMBL" id="NHN33334.1"/>
    </source>
</evidence>
<keyword evidence="2" id="KW-1185">Reference proteome</keyword>
<organism evidence="1 2">
    <name type="scientific">Paenibacillus agricola</name>
    <dbReference type="NCBI Taxonomy" id="2716264"/>
    <lineage>
        <taxon>Bacteria</taxon>
        <taxon>Bacillati</taxon>
        <taxon>Bacillota</taxon>
        <taxon>Bacilli</taxon>
        <taxon>Bacillales</taxon>
        <taxon>Paenibacillaceae</taxon>
        <taxon>Paenibacillus</taxon>
    </lineage>
</organism>
<evidence type="ECO:0000313" key="2">
    <source>
        <dbReference type="Proteomes" id="UP001165962"/>
    </source>
</evidence>
<protein>
    <submittedName>
        <fullName evidence="1">Uncharacterized protein</fullName>
    </submittedName>
</protein>
<dbReference type="Proteomes" id="UP001165962">
    <property type="component" value="Unassembled WGS sequence"/>
</dbReference>
<comment type="caution">
    <text evidence="1">The sequence shown here is derived from an EMBL/GenBank/DDBJ whole genome shotgun (WGS) entry which is preliminary data.</text>
</comment>
<sequence length="117" mass="14480">MKNHVWVNDRLLQTNKSFSALKLKQREWIATLLREKSITQMQKQRRMLSRLEREQVLEETLTEIKKKGIWIPDHEVRWYYIKKVNRYYSTYLKHSLYEKQFHESENSAIRVREQPND</sequence>